<evidence type="ECO:0000256" key="2">
    <source>
        <dbReference type="ARBA" id="ARBA00007998"/>
    </source>
</evidence>
<reference evidence="9 10" key="1">
    <citation type="submission" date="2019-06" db="EMBL/GenBank/DDBJ databases">
        <title>Psychrobacillus vulpis sp. nov., a new species isolated from feces of a red fox that inhabits in The Tablas de Daimiel Natural Park, Albacete, Spain.</title>
        <authorList>
            <person name="Rodriguez M."/>
            <person name="Reina J.C."/>
            <person name="Bejar V."/>
            <person name="Llamas I."/>
        </authorList>
    </citation>
    <scope>NUCLEOTIDE SEQUENCE [LARGE SCALE GENOMIC DNA]</scope>
    <source>
        <strain evidence="9 10">Z8</strain>
    </source>
</reference>
<name>A0A544TUA9_9BACI</name>
<evidence type="ECO:0000256" key="5">
    <source>
        <dbReference type="ARBA" id="ARBA00022692"/>
    </source>
</evidence>
<dbReference type="PANTHER" id="PTHR34975">
    <property type="entry name" value="SPORE GERMINATION PROTEIN A2"/>
    <property type="match status" value="1"/>
</dbReference>
<dbReference type="AlphaFoldDB" id="A0A544TUA9"/>
<keyword evidence="7 8" id="KW-0472">Membrane</keyword>
<feature type="transmembrane region" description="Helical" evidence="8">
    <location>
        <begin position="325"/>
        <end position="343"/>
    </location>
</feature>
<evidence type="ECO:0000256" key="7">
    <source>
        <dbReference type="ARBA" id="ARBA00023136"/>
    </source>
</evidence>
<dbReference type="NCBIfam" id="TIGR00912">
    <property type="entry name" value="2A0309"/>
    <property type="match status" value="1"/>
</dbReference>
<dbReference type="Pfam" id="PF03845">
    <property type="entry name" value="Spore_permease"/>
    <property type="match status" value="1"/>
</dbReference>
<evidence type="ECO:0000313" key="10">
    <source>
        <dbReference type="Proteomes" id="UP000316626"/>
    </source>
</evidence>
<accession>A0A544TUA9</accession>
<feature type="transmembrane region" description="Helical" evidence="8">
    <location>
        <begin position="105"/>
        <end position="125"/>
    </location>
</feature>
<proteinExistence type="inferred from homology"/>
<dbReference type="OrthoDB" id="2078716at2"/>
<organism evidence="9 10">
    <name type="scientific">Psychrobacillus vulpis</name>
    <dbReference type="NCBI Taxonomy" id="2325572"/>
    <lineage>
        <taxon>Bacteria</taxon>
        <taxon>Bacillati</taxon>
        <taxon>Bacillota</taxon>
        <taxon>Bacilli</taxon>
        <taxon>Bacillales</taxon>
        <taxon>Bacillaceae</taxon>
        <taxon>Psychrobacillus</taxon>
    </lineage>
</organism>
<dbReference type="PANTHER" id="PTHR34975:SF2">
    <property type="entry name" value="SPORE GERMINATION PROTEIN A2"/>
    <property type="match status" value="1"/>
</dbReference>
<dbReference type="EMBL" id="VDGI01000003">
    <property type="protein sequence ID" value="TQR21028.1"/>
    <property type="molecule type" value="Genomic_DNA"/>
</dbReference>
<dbReference type="InterPro" id="IPR004761">
    <property type="entry name" value="Spore_GerAB"/>
</dbReference>
<keyword evidence="4" id="KW-0309">Germination</keyword>
<feature type="transmembrane region" description="Helical" evidence="8">
    <location>
        <begin position="170"/>
        <end position="194"/>
    </location>
</feature>
<feature type="transmembrane region" description="Helical" evidence="8">
    <location>
        <begin position="72"/>
        <end position="93"/>
    </location>
</feature>
<dbReference type="GO" id="GO:0009847">
    <property type="term" value="P:spore germination"/>
    <property type="evidence" value="ECO:0007669"/>
    <property type="project" value="InterPro"/>
</dbReference>
<evidence type="ECO:0000256" key="6">
    <source>
        <dbReference type="ARBA" id="ARBA00022989"/>
    </source>
</evidence>
<feature type="transmembrane region" description="Helical" evidence="8">
    <location>
        <begin position="258"/>
        <end position="283"/>
    </location>
</feature>
<evidence type="ECO:0000256" key="3">
    <source>
        <dbReference type="ARBA" id="ARBA00022448"/>
    </source>
</evidence>
<feature type="transmembrane region" description="Helical" evidence="8">
    <location>
        <begin position="206"/>
        <end position="230"/>
    </location>
</feature>
<sequence length="350" mass="39160">MIVTFFVIGTSILIIPGSIASEAKQDAWITCIIGILLNLLLVKLYITVGNLAPEMSLVEVSEQVLGKWFGKLLSFTFFLFSFITAGELVYIVSNFLRTEVMPETHAYPINILFILVIVYGSYLGLETIARTGELLFPIFVLLFTIFVILISPQIDAKQFQPILETQLKPLVYSVLIFSSTFSLPLVVMLMLFPVSINDKKVAQNAFYIGTILGGFVLLIIVSLSISVLGADETSVRSFPSYALAQGISLGNFIDRIEIIMASMWFITIFIKTLFYFYAAVIGLGQILKVKDHRSLILPLGMILVVVSLIIHPSVVHSNEYNKDTWILYVSVYGLFLPLLLMMVNKIRKVF</sequence>
<evidence type="ECO:0000256" key="8">
    <source>
        <dbReference type="SAM" id="Phobius"/>
    </source>
</evidence>
<evidence type="ECO:0000313" key="9">
    <source>
        <dbReference type="EMBL" id="TQR21028.1"/>
    </source>
</evidence>
<keyword evidence="3" id="KW-0813">Transport</keyword>
<keyword evidence="10" id="KW-1185">Reference proteome</keyword>
<keyword evidence="5 8" id="KW-0812">Transmembrane</keyword>
<feature type="transmembrane region" description="Helical" evidence="8">
    <location>
        <begin position="30"/>
        <end position="52"/>
    </location>
</feature>
<evidence type="ECO:0000256" key="1">
    <source>
        <dbReference type="ARBA" id="ARBA00004141"/>
    </source>
</evidence>
<comment type="caution">
    <text evidence="9">The sequence shown here is derived from an EMBL/GenBank/DDBJ whole genome shotgun (WGS) entry which is preliminary data.</text>
</comment>
<comment type="similarity">
    <text evidence="2">Belongs to the amino acid-polyamine-organocation (APC) superfamily. Spore germination protein (SGP) (TC 2.A.3.9) family.</text>
</comment>
<gene>
    <name evidence="9" type="ORF">FG384_05385</name>
</gene>
<dbReference type="GO" id="GO:0016020">
    <property type="term" value="C:membrane"/>
    <property type="evidence" value="ECO:0007669"/>
    <property type="project" value="UniProtKB-SubCell"/>
</dbReference>
<protein>
    <submittedName>
        <fullName evidence="9">Spore gernimation protein</fullName>
    </submittedName>
</protein>
<feature type="transmembrane region" description="Helical" evidence="8">
    <location>
        <begin position="132"/>
        <end position="150"/>
    </location>
</feature>
<keyword evidence="6 8" id="KW-1133">Transmembrane helix</keyword>
<dbReference type="Proteomes" id="UP000316626">
    <property type="component" value="Unassembled WGS sequence"/>
</dbReference>
<feature type="transmembrane region" description="Helical" evidence="8">
    <location>
        <begin position="295"/>
        <end position="313"/>
    </location>
</feature>
<evidence type="ECO:0000256" key="4">
    <source>
        <dbReference type="ARBA" id="ARBA00022544"/>
    </source>
</evidence>
<comment type="subcellular location">
    <subcellularLocation>
        <location evidence="1">Membrane</location>
        <topology evidence="1">Multi-pass membrane protein</topology>
    </subcellularLocation>
</comment>